<accession>A0A0F9MBU0</accession>
<dbReference type="EMBL" id="LAZR01009190">
    <property type="protein sequence ID" value="KKM74130.1"/>
    <property type="molecule type" value="Genomic_DNA"/>
</dbReference>
<dbReference type="Pfam" id="PF14528">
    <property type="entry name" value="LAGLIDADG_3"/>
    <property type="match status" value="2"/>
</dbReference>
<protein>
    <recommendedName>
        <fullName evidence="1">DOD-type homing endonuclease domain-containing protein</fullName>
    </recommendedName>
</protein>
<dbReference type="Gene3D" id="3.10.28.10">
    <property type="entry name" value="Homing endonucleases"/>
    <property type="match status" value="1"/>
</dbReference>
<dbReference type="GO" id="GO:0004519">
    <property type="term" value="F:endonuclease activity"/>
    <property type="evidence" value="ECO:0007669"/>
    <property type="project" value="InterPro"/>
</dbReference>
<gene>
    <name evidence="2" type="ORF">LCGC14_1403510</name>
</gene>
<dbReference type="PROSITE" id="PS50819">
    <property type="entry name" value="INTEIN_ENDONUCLEASE"/>
    <property type="match status" value="1"/>
</dbReference>
<proteinExistence type="predicted"/>
<feature type="domain" description="DOD-type homing endonuclease" evidence="1">
    <location>
        <begin position="22"/>
        <end position="153"/>
    </location>
</feature>
<organism evidence="2">
    <name type="scientific">marine sediment metagenome</name>
    <dbReference type="NCBI Taxonomy" id="412755"/>
    <lineage>
        <taxon>unclassified sequences</taxon>
        <taxon>metagenomes</taxon>
        <taxon>ecological metagenomes</taxon>
    </lineage>
</organism>
<name>A0A0F9MBU0_9ZZZZ</name>
<evidence type="ECO:0000313" key="2">
    <source>
        <dbReference type="EMBL" id="KKM74130.1"/>
    </source>
</evidence>
<dbReference type="InterPro" id="IPR004860">
    <property type="entry name" value="LAGLIDADG_dom"/>
</dbReference>
<comment type="caution">
    <text evidence="2">The sequence shown here is derived from an EMBL/GenBank/DDBJ whole genome shotgun (WGS) entry which is preliminary data.</text>
</comment>
<dbReference type="InterPro" id="IPR004042">
    <property type="entry name" value="Intein_endonuc_central"/>
</dbReference>
<evidence type="ECO:0000259" key="1">
    <source>
        <dbReference type="PROSITE" id="PS50819"/>
    </source>
</evidence>
<dbReference type="InterPro" id="IPR027434">
    <property type="entry name" value="Homing_endonucl"/>
</dbReference>
<sequence length="207" mass="24853">MHKYTRDSGYFNKIDTTEKAYIFGFLLADGHNDVKRGRIEIKLKAEDNEHLNKIKVALNYNGPLYYEKKTNSYRLRIIDKKLSKQLETYGMISNKTFNLKFPHFLNHKLISHFIRGYFDGDGTIWRRKRRGKQLVFGICGAVENFLYNIQQILVINFKLNFTRMELPRKDSTFRFVYEGNRQVKKISDYLYKDATIYLDRKYNQFLR</sequence>
<reference evidence="2" key="1">
    <citation type="journal article" date="2015" name="Nature">
        <title>Complex archaea that bridge the gap between prokaryotes and eukaryotes.</title>
        <authorList>
            <person name="Spang A."/>
            <person name="Saw J.H."/>
            <person name="Jorgensen S.L."/>
            <person name="Zaremba-Niedzwiedzka K."/>
            <person name="Martijn J."/>
            <person name="Lind A.E."/>
            <person name="van Eijk R."/>
            <person name="Schleper C."/>
            <person name="Guy L."/>
            <person name="Ettema T.J."/>
        </authorList>
    </citation>
    <scope>NUCLEOTIDE SEQUENCE</scope>
</reference>
<dbReference type="AlphaFoldDB" id="A0A0F9MBU0"/>
<dbReference type="SUPFAM" id="SSF55608">
    <property type="entry name" value="Homing endonucleases"/>
    <property type="match status" value="2"/>
</dbReference>